<feature type="transmembrane region" description="Helical" evidence="1">
    <location>
        <begin position="593"/>
        <end position="611"/>
    </location>
</feature>
<dbReference type="Pfam" id="PF20580">
    <property type="entry name" value="DUF6784"/>
    <property type="match status" value="1"/>
</dbReference>
<evidence type="ECO:0000313" key="4">
    <source>
        <dbReference type="EMBL" id="GBD00052.1"/>
    </source>
</evidence>
<feature type="transmembrane region" description="Helical" evidence="1">
    <location>
        <begin position="21"/>
        <end position="43"/>
    </location>
</feature>
<evidence type="ECO:0000256" key="1">
    <source>
        <dbReference type="SAM" id="Phobius"/>
    </source>
</evidence>
<sequence length="655" mass="75017">MKGETVTRLAAPQRTIEPSVVTWRSVALGLIAVVINTFWVTVVEVRWYSLDGSCLPIFITPVFILLVAVLLNSLLQWLVPRFALTPAELIAVYVMVFISETLSGHDMLQNLFGQMNHAFWFDSPSNRWRELFLSYIPQWLVVSDRATLAGFYQGNSSPYSWLVLRQWMVPLIVWGIFVGVLGVWMLCFVALVRRQWMDHEKLVYPIVQLPAAMVQQDAWRSLYRRPAFLYGFLLPCAIALMNGLHELYPQIPEFSRYIKLHDMRQYITGRPWDAMNPFQISMYPFAIGLAYFLPLDLSFSCWFFFVLRLAEQVFGAVFGWEQIPGFPFFGQQASGAWLTLGVMALWSSRRWLFETLKDALGRSKIGRGEEEPLHFRWAWLGLLAMTPLLAAFTQLMGMGLLMLTVFWAVFFLFSVAITRVRAELGAPHEIVYAQPRNIVADLFGTGRFSPRELTAISLTHWFNRGYRCHPMPGMLEAFKFAQLFGISQRTMAGLVFVTYLLSIPVTYWANLHVCYREGATAKCIGFKAWVGWEAFNQLASWLQTPQQVLNPRRIAMLAGAGIVWGLWALRLAVGSFPLHHAGYALAVSYAMNYFWFAFLISWLAKALILKFGGSRAHRDFTPFFVGLILGDFTAGSIWAIWGPVRGFRNYRIYIF</sequence>
<dbReference type="Pfam" id="PF20581">
    <property type="entry name" value="DUF6785"/>
    <property type="match status" value="1"/>
</dbReference>
<comment type="caution">
    <text evidence="4">The sequence shown here is derived from an EMBL/GenBank/DDBJ whole genome shotgun (WGS) entry which is preliminary data.</text>
</comment>
<feature type="transmembrane region" description="Helical" evidence="1">
    <location>
        <begin position="554"/>
        <end position="573"/>
    </location>
</feature>
<evidence type="ECO:0000259" key="3">
    <source>
        <dbReference type="Pfam" id="PF20581"/>
    </source>
</evidence>
<feature type="domain" description="DUF6784" evidence="2">
    <location>
        <begin position="554"/>
        <end position="651"/>
    </location>
</feature>
<feature type="transmembrane region" description="Helical" evidence="1">
    <location>
        <begin position="55"/>
        <end position="75"/>
    </location>
</feature>
<reference evidence="5" key="1">
    <citation type="submission" date="2017-09" db="EMBL/GenBank/DDBJ databases">
        <title>Metaegenomics of thermophilic ammonia-oxidizing enrichment culture.</title>
        <authorList>
            <person name="Kato S."/>
            <person name="Suzuki K."/>
        </authorList>
    </citation>
    <scope>NUCLEOTIDE SEQUENCE [LARGE SCALE GENOMIC DNA]</scope>
</reference>
<dbReference type="AlphaFoldDB" id="A0A2H5XFW0"/>
<protein>
    <submittedName>
        <fullName evidence="4">Uncharacterized protein</fullName>
    </submittedName>
</protein>
<feature type="transmembrane region" description="Helical" evidence="1">
    <location>
        <begin position="398"/>
        <end position="417"/>
    </location>
</feature>
<keyword evidence="1" id="KW-0812">Transmembrane</keyword>
<feature type="transmembrane region" description="Helical" evidence="1">
    <location>
        <begin position="227"/>
        <end position="245"/>
    </location>
</feature>
<feature type="transmembrane region" description="Helical" evidence="1">
    <location>
        <begin position="82"/>
        <end position="99"/>
    </location>
</feature>
<evidence type="ECO:0000259" key="2">
    <source>
        <dbReference type="Pfam" id="PF20580"/>
    </source>
</evidence>
<dbReference type="EMBL" id="BEHT01000049">
    <property type="protein sequence ID" value="GBD00052.1"/>
    <property type="molecule type" value="Genomic_DNA"/>
</dbReference>
<feature type="transmembrane region" description="Helical" evidence="1">
    <location>
        <begin position="167"/>
        <end position="192"/>
    </location>
</feature>
<feature type="transmembrane region" description="Helical" evidence="1">
    <location>
        <begin position="282"/>
        <end position="306"/>
    </location>
</feature>
<keyword evidence="1" id="KW-1133">Transmembrane helix</keyword>
<dbReference type="Proteomes" id="UP000236173">
    <property type="component" value="Unassembled WGS sequence"/>
</dbReference>
<dbReference type="InterPro" id="IPR046711">
    <property type="entry name" value="DUF6784"/>
</dbReference>
<keyword evidence="1" id="KW-0472">Membrane</keyword>
<name>A0A2H5XFW0_9BACT</name>
<organism evidence="4 5">
    <name type="scientific">Candidatus Fervidibacter japonicus</name>
    <dbReference type="NCBI Taxonomy" id="2035412"/>
    <lineage>
        <taxon>Bacteria</taxon>
        <taxon>Candidatus Fervidibacterota</taxon>
        <taxon>Candidatus Fervidibacter</taxon>
    </lineage>
</organism>
<dbReference type="InterPro" id="IPR046712">
    <property type="entry name" value="DUF6785"/>
</dbReference>
<feature type="domain" description="DUF6785" evidence="3">
    <location>
        <begin position="22"/>
        <end position="518"/>
    </location>
</feature>
<proteinExistence type="predicted"/>
<evidence type="ECO:0000313" key="5">
    <source>
        <dbReference type="Proteomes" id="UP000236173"/>
    </source>
</evidence>
<accession>A0A2H5XFW0</accession>
<gene>
    <name evidence="4" type="ORF">HRbin17_02586</name>
</gene>
<feature type="transmembrane region" description="Helical" evidence="1">
    <location>
        <begin position="623"/>
        <end position="641"/>
    </location>
</feature>